<protein>
    <submittedName>
        <fullName evidence="2">Uncharacterized protein</fullName>
    </submittedName>
</protein>
<reference evidence="2" key="1">
    <citation type="submission" date="2022-01" db="EMBL/GenBank/DDBJ databases">
        <authorList>
            <person name="King R."/>
        </authorList>
    </citation>
    <scope>NUCLEOTIDE SEQUENCE</scope>
</reference>
<dbReference type="OrthoDB" id="282973at2759"/>
<dbReference type="AlphaFoldDB" id="A0A9N9T8U6"/>
<keyword evidence="1" id="KW-0732">Signal</keyword>
<evidence type="ECO:0000256" key="1">
    <source>
        <dbReference type="SAM" id="SignalP"/>
    </source>
</evidence>
<evidence type="ECO:0000313" key="2">
    <source>
        <dbReference type="EMBL" id="CAG9841106.1"/>
    </source>
</evidence>
<feature type="signal peptide" evidence="1">
    <location>
        <begin position="1"/>
        <end position="20"/>
    </location>
</feature>
<keyword evidence="3" id="KW-1185">Reference proteome</keyword>
<sequence>MNWWILGWWSIGFLVSVAWSQPEEDRVLHKTSDFSKKENFVADRSMPLGLTDDEIKTIQREFAKLMGLHHYKEIDPETFRALFKSVLDARNPTP</sequence>
<dbReference type="EMBL" id="OU898284">
    <property type="protein sequence ID" value="CAG9841106.1"/>
    <property type="molecule type" value="Genomic_DNA"/>
</dbReference>
<proteinExistence type="predicted"/>
<evidence type="ECO:0000313" key="3">
    <source>
        <dbReference type="Proteomes" id="UP001153709"/>
    </source>
</evidence>
<feature type="chain" id="PRO_5040254653" evidence="1">
    <location>
        <begin position="21"/>
        <end position="94"/>
    </location>
</feature>
<dbReference type="Proteomes" id="UP001153709">
    <property type="component" value="Chromosome 9"/>
</dbReference>
<accession>A0A9N9T8U6</accession>
<organism evidence="2 3">
    <name type="scientific">Diabrotica balteata</name>
    <name type="common">Banded cucumber beetle</name>
    <dbReference type="NCBI Taxonomy" id="107213"/>
    <lineage>
        <taxon>Eukaryota</taxon>
        <taxon>Metazoa</taxon>
        <taxon>Ecdysozoa</taxon>
        <taxon>Arthropoda</taxon>
        <taxon>Hexapoda</taxon>
        <taxon>Insecta</taxon>
        <taxon>Pterygota</taxon>
        <taxon>Neoptera</taxon>
        <taxon>Endopterygota</taxon>
        <taxon>Coleoptera</taxon>
        <taxon>Polyphaga</taxon>
        <taxon>Cucujiformia</taxon>
        <taxon>Chrysomeloidea</taxon>
        <taxon>Chrysomelidae</taxon>
        <taxon>Galerucinae</taxon>
        <taxon>Diabroticina</taxon>
        <taxon>Diabroticites</taxon>
        <taxon>Diabrotica</taxon>
    </lineage>
</organism>
<gene>
    <name evidence="2" type="ORF">DIABBA_LOCUS13697</name>
</gene>
<name>A0A9N9T8U6_DIABA</name>